<accession>A0A0A9AZ70</accession>
<dbReference type="AlphaFoldDB" id="A0A0A9AZ70"/>
<reference evidence="1" key="2">
    <citation type="journal article" date="2015" name="Data Brief">
        <title>Shoot transcriptome of the giant reed, Arundo donax.</title>
        <authorList>
            <person name="Barrero R.A."/>
            <person name="Guerrero F.D."/>
            <person name="Moolhuijzen P."/>
            <person name="Goolsby J.A."/>
            <person name="Tidwell J."/>
            <person name="Bellgard S.E."/>
            <person name="Bellgard M.I."/>
        </authorList>
    </citation>
    <scope>NUCLEOTIDE SEQUENCE</scope>
    <source>
        <tissue evidence="1">Shoot tissue taken approximately 20 cm above the soil surface</tissue>
    </source>
</reference>
<sequence>MGNDGCGGLPAVREAAEGAARGLAPCGPGARVGRACGQREAAGRLRAAGHGGGAASHVWSGEELGSVAGRDLCGRSGDFERAAGAAWCVVQPSAREVADSELNFA</sequence>
<evidence type="ECO:0000313" key="1">
    <source>
        <dbReference type="EMBL" id="JAD55158.1"/>
    </source>
</evidence>
<organism evidence="1">
    <name type="scientific">Arundo donax</name>
    <name type="common">Giant reed</name>
    <name type="synonym">Donax arundinaceus</name>
    <dbReference type="NCBI Taxonomy" id="35708"/>
    <lineage>
        <taxon>Eukaryota</taxon>
        <taxon>Viridiplantae</taxon>
        <taxon>Streptophyta</taxon>
        <taxon>Embryophyta</taxon>
        <taxon>Tracheophyta</taxon>
        <taxon>Spermatophyta</taxon>
        <taxon>Magnoliopsida</taxon>
        <taxon>Liliopsida</taxon>
        <taxon>Poales</taxon>
        <taxon>Poaceae</taxon>
        <taxon>PACMAD clade</taxon>
        <taxon>Arundinoideae</taxon>
        <taxon>Arundineae</taxon>
        <taxon>Arundo</taxon>
    </lineage>
</organism>
<name>A0A0A9AZ70_ARUDO</name>
<reference evidence="1" key="1">
    <citation type="submission" date="2014-09" db="EMBL/GenBank/DDBJ databases">
        <authorList>
            <person name="Magalhaes I.L.F."/>
            <person name="Oliveira U."/>
            <person name="Santos F.R."/>
            <person name="Vidigal T.H.D.A."/>
            <person name="Brescovit A.D."/>
            <person name="Santos A.J."/>
        </authorList>
    </citation>
    <scope>NUCLEOTIDE SEQUENCE</scope>
    <source>
        <tissue evidence="1">Shoot tissue taken approximately 20 cm above the soil surface</tissue>
    </source>
</reference>
<dbReference type="EMBL" id="GBRH01242737">
    <property type="protein sequence ID" value="JAD55158.1"/>
    <property type="molecule type" value="Transcribed_RNA"/>
</dbReference>
<protein>
    <submittedName>
        <fullName evidence="1">Uncharacterized protein</fullName>
    </submittedName>
</protein>
<proteinExistence type="predicted"/>